<dbReference type="PANTHER" id="PTHR12835">
    <property type="entry name" value="BIOTIN PROTEIN LIGASE"/>
    <property type="match status" value="1"/>
</dbReference>
<dbReference type="GO" id="GO:0004077">
    <property type="term" value="F:biotin--[biotin carboxyl-carrier protein] ligase activity"/>
    <property type="evidence" value="ECO:0007669"/>
    <property type="project" value="UniProtKB-EC"/>
</dbReference>
<dbReference type="InterPro" id="IPR004143">
    <property type="entry name" value="BPL_LPL_catalytic"/>
</dbReference>
<dbReference type="NCBIfam" id="TIGR00121">
    <property type="entry name" value="birA_ligase"/>
    <property type="match status" value="1"/>
</dbReference>
<dbReference type="PROSITE" id="PS51733">
    <property type="entry name" value="BPL_LPL_CATALYTIC"/>
    <property type="match status" value="1"/>
</dbReference>
<dbReference type="EC" id="6.3.4.15" evidence="3"/>
<name>A0A975GDF5_9BACT</name>
<dbReference type="Gene3D" id="3.30.930.10">
    <property type="entry name" value="Bira Bifunctional Protein, Domain 2"/>
    <property type="match status" value="1"/>
</dbReference>
<reference evidence="3" key="1">
    <citation type="submission" date="2019-11" db="EMBL/GenBank/DDBJ databases">
        <authorList>
            <person name="Kojima H."/>
        </authorList>
    </citation>
    <scope>NUCLEOTIDE SEQUENCE</scope>
    <source>
        <strain evidence="3">H1576</strain>
    </source>
</reference>
<evidence type="ECO:0000313" key="4">
    <source>
        <dbReference type="Proteomes" id="UP000671852"/>
    </source>
</evidence>
<dbReference type="InterPro" id="IPR045864">
    <property type="entry name" value="aa-tRNA-synth_II/BPL/LPL"/>
</dbReference>
<keyword evidence="4" id="KW-1185">Reference proteome</keyword>
<gene>
    <name evidence="3" type="ORF">GJV85_09150</name>
</gene>
<evidence type="ECO:0000259" key="2">
    <source>
        <dbReference type="PROSITE" id="PS51733"/>
    </source>
</evidence>
<feature type="domain" description="BPL/LPL catalytic" evidence="2">
    <location>
        <begin position="1"/>
        <end position="172"/>
    </location>
</feature>
<dbReference type="PANTHER" id="PTHR12835:SF5">
    <property type="entry name" value="BIOTIN--PROTEIN LIGASE"/>
    <property type="match status" value="1"/>
</dbReference>
<evidence type="ECO:0000256" key="1">
    <source>
        <dbReference type="ARBA" id="ARBA00022598"/>
    </source>
</evidence>
<dbReference type="GO" id="GO:0005737">
    <property type="term" value="C:cytoplasm"/>
    <property type="evidence" value="ECO:0007669"/>
    <property type="project" value="TreeGrafter"/>
</dbReference>
<dbReference type="AlphaFoldDB" id="A0A975GDF5"/>
<organism evidence="3 4">
    <name type="scientific">Sulfurimonas aquatica</name>
    <dbReference type="NCBI Taxonomy" id="2672570"/>
    <lineage>
        <taxon>Bacteria</taxon>
        <taxon>Pseudomonadati</taxon>
        <taxon>Campylobacterota</taxon>
        <taxon>Epsilonproteobacteria</taxon>
        <taxon>Campylobacterales</taxon>
        <taxon>Sulfurimonadaceae</taxon>
        <taxon>Sulfurimonas</taxon>
    </lineage>
</organism>
<proteinExistence type="predicted"/>
<dbReference type="CDD" id="cd16442">
    <property type="entry name" value="BPL"/>
    <property type="match status" value="1"/>
</dbReference>
<dbReference type="InterPro" id="IPR004408">
    <property type="entry name" value="Biotin_CoA_COase_ligase"/>
</dbReference>
<dbReference type="Proteomes" id="UP000671852">
    <property type="component" value="Chromosome"/>
</dbReference>
<dbReference type="EMBL" id="CP046072">
    <property type="protein sequence ID" value="QSZ42264.1"/>
    <property type="molecule type" value="Genomic_DNA"/>
</dbReference>
<protein>
    <submittedName>
        <fullName evidence="3">Biotin--[acetyl-CoA-carboxylase] ligase</fullName>
        <ecNumber evidence="3">6.3.4.15</ecNumber>
    </submittedName>
</protein>
<dbReference type="Pfam" id="PF03099">
    <property type="entry name" value="BPL_LplA_LipB"/>
    <property type="match status" value="1"/>
</dbReference>
<dbReference type="KEGG" id="saqt:GJV85_09150"/>
<dbReference type="SUPFAM" id="SSF55681">
    <property type="entry name" value="Class II aaRS and biotin synthetases"/>
    <property type="match status" value="1"/>
</dbReference>
<reference evidence="3" key="2">
    <citation type="submission" date="2021-04" db="EMBL/GenBank/DDBJ databases">
        <title>Isolation and characterization of a novel species of the genus Sulfurimonas.</title>
        <authorList>
            <person name="Fukui M."/>
        </authorList>
    </citation>
    <scope>NUCLEOTIDE SEQUENCE</scope>
    <source>
        <strain evidence="3">H1576</strain>
    </source>
</reference>
<accession>A0A975GDF5</accession>
<dbReference type="NCBIfam" id="NF006294">
    <property type="entry name" value="PRK08477.1"/>
    <property type="match status" value="1"/>
</dbReference>
<evidence type="ECO:0000313" key="3">
    <source>
        <dbReference type="EMBL" id="QSZ42264.1"/>
    </source>
</evidence>
<dbReference type="RefSeq" id="WP_207561080.1">
    <property type="nucleotide sequence ID" value="NZ_CP046072.1"/>
</dbReference>
<keyword evidence="1 3" id="KW-0436">Ligase</keyword>
<sequence>MKTLFFKTLPSTQTYLKELLKERNSSLPIAVVAEMQTAGIGSRDNSWSSQEGNLFLSFAISIDELAKDLKLESASIYFSYILKETLEKFGSNVWLKWPNDFYIDDKKIGGMITNVVNDIIICGVGLNIINKPDGFSKLDIEIDKNKLLEEYFQNLEKKQLWKQVFSKYELQFYRNRKYFTHVNGLRISLSEASLQDDGSLNINGEKVYSLR</sequence>